<dbReference type="EMBL" id="AP023359">
    <property type="protein sequence ID" value="BCJ68645.1"/>
    <property type="molecule type" value="Genomic_DNA"/>
</dbReference>
<dbReference type="KEGG" id="pry:Prubr_56660"/>
<gene>
    <name evidence="1" type="ORF">Prubr_56660</name>
</gene>
<name>A0A810NBD4_9ACTN</name>
<proteinExistence type="predicted"/>
<dbReference type="AlphaFoldDB" id="A0A810NBD4"/>
<protein>
    <submittedName>
        <fullName evidence="1">Uncharacterized protein</fullName>
    </submittedName>
</protein>
<evidence type="ECO:0000313" key="1">
    <source>
        <dbReference type="EMBL" id="BCJ68645.1"/>
    </source>
</evidence>
<evidence type="ECO:0000313" key="2">
    <source>
        <dbReference type="Proteomes" id="UP000680866"/>
    </source>
</evidence>
<sequence length="185" mass="20005">MTPLPARTNHEAHLYMDLRPCACGATAFDRAASVVLLPDGDLGSRYAGACACGREREFLFRLPARAEPLTAEPRYGGADPSQLLDAGEWLWVADRYARAVPADPHTLPATARATARTRLAAALAAVDEVLKFAGAAPVVPPDAFWTARGRDVRGREPGRFTIARLRAVRDAYARVLRQMDEAGGH</sequence>
<keyword evidence="2" id="KW-1185">Reference proteome</keyword>
<dbReference type="RefSeq" id="WP_212817848.1">
    <property type="nucleotide sequence ID" value="NZ_AP023359.1"/>
</dbReference>
<accession>A0A810NBD4</accession>
<organism evidence="1 2">
    <name type="scientific">Polymorphospora rubra</name>
    <dbReference type="NCBI Taxonomy" id="338584"/>
    <lineage>
        <taxon>Bacteria</taxon>
        <taxon>Bacillati</taxon>
        <taxon>Actinomycetota</taxon>
        <taxon>Actinomycetes</taxon>
        <taxon>Micromonosporales</taxon>
        <taxon>Micromonosporaceae</taxon>
        <taxon>Polymorphospora</taxon>
    </lineage>
</organism>
<reference evidence="1" key="1">
    <citation type="submission" date="2020-08" db="EMBL/GenBank/DDBJ databases">
        <title>Whole genome shotgun sequence of Polymorphospora rubra NBRC 101157.</title>
        <authorList>
            <person name="Komaki H."/>
            <person name="Tamura T."/>
        </authorList>
    </citation>
    <scope>NUCLEOTIDE SEQUENCE</scope>
    <source>
        <strain evidence="1">NBRC 101157</strain>
    </source>
</reference>
<dbReference type="Proteomes" id="UP000680866">
    <property type="component" value="Chromosome"/>
</dbReference>